<protein>
    <submittedName>
        <fullName evidence="1">Uncharacterized protein</fullName>
    </submittedName>
</protein>
<evidence type="ECO:0000313" key="2">
    <source>
        <dbReference type="Proteomes" id="UP000602510"/>
    </source>
</evidence>
<comment type="caution">
    <text evidence="1">The sequence shown here is derived from an EMBL/GenBank/DDBJ whole genome shotgun (WGS) entry which is preliminary data.</text>
</comment>
<evidence type="ECO:0000313" key="1">
    <source>
        <dbReference type="EMBL" id="KAF4046746.1"/>
    </source>
</evidence>
<dbReference type="Proteomes" id="UP000602510">
    <property type="component" value="Unassembled WGS sequence"/>
</dbReference>
<keyword evidence="2" id="KW-1185">Reference proteome</keyword>
<reference evidence="1" key="1">
    <citation type="submission" date="2020-04" db="EMBL/GenBank/DDBJ databases">
        <title>Hybrid Assembly of Korean Phytophthora infestans isolates.</title>
        <authorList>
            <person name="Prokchorchik M."/>
            <person name="Lee Y."/>
            <person name="Seo J."/>
            <person name="Cho J.-H."/>
            <person name="Park Y.-E."/>
            <person name="Jang D.-C."/>
            <person name="Im J.-S."/>
            <person name="Choi J.-G."/>
            <person name="Park H.-J."/>
            <person name="Lee G.-B."/>
            <person name="Lee Y.-G."/>
            <person name="Hong S.-Y."/>
            <person name="Cho K."/>
            <person name="Sohn K.H."/>
        </authorList>
    </citation>
    <scope>NUCLEOTIDE SEQUENCE</scope>
    <source>
        <strain evidence="1">KR_1_A1</strain>
    </source>
</reference>
<name>A0A833X2J2_PHYIN</name>
<accession>A0A833X2J2</accession>
<organism evidence="1 2">
    <name type="scientific">Phytophthora infestans</name>
    <name type="common">Potato late blight agent</name>
    <name type="synonym">Botrytis infestans</name>
    <dbReference type="NCBI Taxonomy" id="4787"/>
    <lineage>
        <taxon>Eukaryota</taxon>
        <taxon>Sar</taxon>
        <taxon>Stramenopiles</taxon>
        <taxon>Oomycota</taxon>
        <taxon>Peronosporomycetes</taxon>
        <taxon>Peronosporales</taxon>
        <taxon>Peronosporaceae</taxon>
        <taxon>Phytophthora</taxon>
    </lineage>
</organism>
<proteinExistence type="predicted"/>
<sequence length="112" mass="12576">MLRWKLEFEEYGPELIYIQGNDSVVADALTRLPIETARHSAHVVATSTVEDAELFSLVPTSIKDEQVKASLKPTEDVRMREISGVNLLTTVKDGRIVVSLPLQPAIMRTYHE</sequence>
<dbReference type="EMBL" id="WSZM01000015">
    <property type="protein sequence ID" value="KAF4046746.1"/>
    <property type="molecule type" value="Genomic_DNA"/>
</dbReference>
<dbReference type="AlphaFoldDB" id="A0A833X2J2"/>
<gene>
    <name evidence="1" type="ORF">GN244_ATG01137</name>
</gene>